<gene>
    <name evidence="1" type="ORF">BYL167_LOCUS78623</name>
</gene>
<evidence type="ECO:0000313" key="1">
    <source>
        <dbReference type="EMBL" id="CAF5178713.1"/>
    </source>
</evidence>
<reference evidence="1" key="1">
    <citation type="submission" date="2021-02" db="EMBL/GenBank/DDBJ databases">
        <authorList>
            <person name="Nowell W R."/>
        </authorList>
    </citation>
    <scope>NUCLEOTIDE SEQUENCE</scope>
</reference>
<sequence>IKSNADRLSSICYLLLGVHQLFRRKVLERPDVAVKNPTLNPKQMSILLEFFLQIDVGVFYMKTCRFRGAEPCSTMQGLFCNDELPQARYSMAPCRTN</sequence>
<comment type="caution">
    <text evidence="1">The sequence shown here is derived from an EMBL/GenBank/DDBJ whole genome shotgun (WGS) entry which is preliminary data.</text>
</comment>
<feature type="non-terminal residue" evidence="1">
    <location>
        <position position="1"/>
    </location>
</feature>
<accession>A0A8S3HA44</accession>
<evidence type="ECO:0000313" key="2">
    <source>
        <dbReference type="Proteomes" id="UP000681967"/>
    </source>
</evidence>
<feature type="non-terminal residue" evidence="1">
    <location>
        <position position="97"/>
    </location>
</feature>
<proteinExistence type="predicted"/>
<dbReference type="EMBL" id="CAJOBH010288935">
    <property type="protein sequence ID" value="CAF5178713.1"/>
    <property type="molecule type" value="Genomic_DNA"/>
</dbReference>
<dbReference type="Proteomes" id="UP000681967">
    <property type="component" value="Unassembled WGS sequence"/>
</dbReference>
<organism evidence="1 2">
    <name type="scientific">Rotaria magnacalcarata</name>
    <dbReference type="NCBI Taxonomy" id="392030"/>
    <lineage>
        <taxon>Eukaryota</taxon>
        <taxon>Metazoa</taxon>
        <taxon>Spiralia</taxon>
        <taxon>Gnathifera</taxon>
        <taxon>Rotifera</taxon>
        <taxon>Eurotatoria</taxon>
        <taxon>Bdelloidea</taxon>
        <taxon>Philodinida</taxon>
        <taxon>Philodinidae</taxon>
        <taxon>Rotaria</taxon>
    </lineage>
</organism>
<protein>
    <submittedName>
        <fullName evidence="1">Uncharacterized protein</fullName>
    </submittedName>
</protein>
<name>A0A8S3HA44_9BILA</name>
<dbReference type="AlphaFoldDB" id="A0A8S3HA44"/>